<dbReference type="KEGG" id="tagg:NF865_02180"/>
<evidence type="ECO:0000259" key="1">
    <source>
        <dbReference type="Pfam" id="PF04326"/>
    </source>
</evidence>
<keyword evidence="3" id="KW-1185">Reference proteome</keyword>
<dbReference type="AlphaFoldDB" id="A0A9E7MYB6"/>
<evidence type="ECO:0000313" key="3">
    <source>
        <dbReference type="Proteomes" id="UP001055732"/>
    </source>
</evidence>
<reference evidence="2" key="1">
    <citation type="journal article" date="1998" name="Int. J. Syst. Bacteriol. 48 Pt">
        <title>Thermococcus guaymasensis sp. nov. and Thermococcus aggregans sp. nov., two novel thermophilic archaea isolated from the Guaymas Basin hydrothermal vent site.</title>
        <authorList>
            <person name="Canganella F."/>
            <person name="Jones W.J."/>
            <person name="Gambacorta A."/>
            <person name="Antranikian G."/>
        </authorList>
    </citation>
    <scope>NUCLEOTIDE SEQUENCE</scope>
    <source>
        <strain evidence="2">TY</strain>
    </source>
</reference>
<proteinExistence type="predicted"/>
<sequence length="227" mass="25650">MEGVSMCDVKKLILIGENEEIEFKENFDFNGIMETAVAFANKRGGVILVGVRNDRTVAGVQIGRETLRDWANKISQNTDPPVIPELEVEEIEGKKVLCIKIDEYPVKPVMFRGRAYLRAGSSNKRLNAREIAELYYKSIRHSLDYLTVNAGLEEVNSEAVRKFVEVAKNRGRLNVLEGEDLETILKKLELVRDGKPTRALILLFGNDPQKILSTCPREDCEVQGKRD</sequence>
<dbReference type="RefSeq" id="WP_253304988.1">
    <property type="nucleotide sequence ID" value="NZ_CP099582.1"/>
</dbReference>
<name>A0A9E7MYB6_THEAG</name>
<protein>
    <submittedName>
        <fullName evidence="2">DNA binding domain-containing protein</fullName>
    </submittedName>
</protein>
<evidence type="ECO:0000313" key="2">
    <source>
        <dbReference type="EMBL" id="USS41047.1"/>
    </source>
</evidence>
<gene>
    <name evidence="2" type="ORF">NF865_02180</name>
</gene>
<dbReference type="PANTHER" id="PTHR30595">
    <property type="entry name" value="GLPR-RELATED TRANSCRIPTIONAL REPRESSOR"/>
    <property type="match status" value="1"/>
</dbReference>
<dbReference type="PANTHER" id="PTHR30595:SF6">
    <property type="entry name" value="SCHLAFEN ALBA-2 DOMAIN-CONTAINING PROTEIN"/>
    <property type="match status" value="1"/>
</dbReference>
<reference evidence="2" key="2">
    <citation type="submission" date="2022-06" db="EMBL/GenBank/DDBJ databases">
        <authorList>
            <person name="Park Y.-J."/>
        </authorList>
    </citation>
    <scope>NUCLEOTIDE SEQUENCE</scope>
    <source>
        <strain evidence="2">TY</strain>
    </source>
</reference>
<accession>A0A9E7MYB6</accession>
<organism evidence="2 3">
    <name type="scientific">Thermococcus aggregans</name>
    <dbReference type="NCBI Taxonomy" id="110163"/>
    <lineage>
        <taxon>Archaea</taxon>
        <taxon>Methanobacteriati</taxon>
        <taxon>Methanobacteriota</taxon>
        <taxon>Thermococci</taxon>
        <taxon>Thermococcales</taxon>
        <taxon>Thermococcaceae</taxon>
        <taxon>Thermococcus</taxon>
    </lineage>
</organism>
<dbReference type="InterPro" id="IPR038461">
    <property type="entry name" value="Schlafen_AlbA_2_dom_sf"/>
</dbReference>
<feature type="domain" description="Schlafen AlbA-2" evidence="1">
    <location>
        <begin position="17"/>
        <end position="127"/>
    </location>
</feature>
<dbReference type="Proteomes" id="UP001055732">
    <property type="component" value="Chromosome"/>
</dbReference>
<dbReference type="Gene3D" id="3.30.950.30">
    <property type="entry name" value="Schlafen, AAA domain"/>
    <property type="match status" value="1"/>
</dbReference>
<dbReference type="InterPro" id="IPR007421">
    <property type="entry name" value="Schlafen_AlbA_2_dom"/>
</dbReference>
<dbReference type="EMBL" id="CP099582">
    <property type="protein sequence ID" value="USS41047.1"/>
    <property type="molecule type" value="Genomic_DNA"/>
</dbReference>
<dbReference type="Pfam" id="PF04326">
    <property type="entry name" value="SLFN_AlbA_2"/>
    <property type="match status" value="1"/>
</dbReference>